<proteinExistence type="predicted"/>
<evidence type="ECO:0000313" key="8">
    <source>
        <dbReference type="EMBL" id="KAG7728561.1"/>
    </source>
</evidence>
<feature type="chain" id="PRO_5042964232" description="J domain-containing protein" evidence="6">
    <location>
        <begin position="19"/>
        <end position="584"/>
    </location>
</feature>
<dbReference type="PRINTS" id="PR00625">
    <property type="entry name" value="JDOMAIN"/>
</dbReference>
<evidence type="ECO:0000256" key="4">
    <source>
        <dbReference type="PROSITE-ProRule" id="PRU00339"/>
    </source>
</evidence>
<feature type="domain" description="J" evidence="7">
    <location>
        <begin position="459"/>
        <end position="528"/>
    </location>
</feature>
<dbReference type="Proteomes" id="UP000738402">
    <property type="component" value="Unassembled WGS sequence"/>
</dbReference>
<dbReference type="GO" id="GO:0051087">
    <property type="term" value="F:protein-folding chaperone binding"/>
    <property type="evidence" value="ECO:0007669"/>
    <property type="project" value="TreeGrafter"/>
</dbReference>
<keyword evidence="2 6" id="KW-0732">Signal</keyword>
<dbReference type="Gene3D" id="1.10.287.110">
    <property type="entry name" value="DnaJ domain"/>
    <property type="match status" value="1"/>
</dbReference>
<feature type="signal peptide" evidence="6">
    <location>
        <begin position="1"/>
        <end position="18"/>
    </location>
</feature>
<dbReference type="InterPro" id="IPR011990">
    <property type="entry name" value="TPR-like_helical_dom_sf"/>
</dbReference>
<evidence type="ECO:0000256" key="6">
    <source>
        <dbReference type="SAM" id="SignalP"/>
    </source>
</evidence>
<evidence type="ECO:0000313" key="9">
    <source>
        <dbReference type="Proteomes" id="UP000738402"/>
    </source>
</evidence>
<keyword evidence="3" id="KW-0256">Endoplasmic reticulum</keyword>
<dbReference type="PROSITE" id="PS50076">
    <property type="entry name" value="DNAJ_2"/>
    <property type="match status" value="1"/>
</dbReference>
<comment type="caution">
    <text evidence="8">The sequence shown here is derived from an EMBL/GenBank/DDBJ whole genome shotgun (WGS) entry which is preliminary data.</text>
</comment>
<dbReference type="InterPro" id="IPR019734">
    <property type="entry name" value="TPR_rpt"/>
</dbReference>
<dbReference type="PANTHER" id="PTHR44140">
    <property type="entry name" value="LD25575P"/>
    <property type="match status" value="1"/>
</dbReference>
<accession>A0AAN6I132</accession>
<dbReference type="InterPro" id="IPR001623">
    <property type="entry name" value="DnaJ_domain"/>
</dbReference>
<comment type="subcellular location">
    <subcellularLocation>
        <location evidence="1">Endoplasmic reticulum</location>
    </subcellularLocation>
</comment>
<dbReference type="SUPFAM" id="SSF48452">
    <property type="entry name" value="TPR-like"/>
    <property type="match status" value="1"/>
</dbReference>
<dbReference type="EMBL" id="JAHLUH010000004">
    <property type="protein sequence ID" value="KAG7728561.1"/>
    <property type="molecule type" value="Genomic_DNA"/>
</dbReference>
<dbReference type="Gene3D" id="1.25.40.10">
    <property type="entry name" value="Tetratricopeptide repeat domain"/>
    <property type="match status" value="1"/>
</dbReference>
<keyword evidence="4" id="KW-0802">TPR repeat</keyword>
<name>A0AAN6I132_9ASCO</name>
<gene>
    <name evidence="8" type="ORF">KL933_001794</name>
</gene>
<dbReference type="GO" id="GO:0005783">
    <property type="term" value="C:endoplasmic reticulum"/>
    <property type="evidence" value="ECO:0007669"/>
    <property type="project" value="UniProtKB-SubCell"/>
</dbReference>
<dbReference type="InterPro" id="IPR051727">
    <property type="entry name" value="DnaJ_C3_Co-chaperones"/>
</dbReference>
<sequence>MRLHCVFTLADLLALALSGSLEKVDQRFLSEGASLQILQEYDAILNDLRKMDPQNPTISNVLYKHGLVNFSLKRDKLALQDFEYCLDINPNHQGCLDRLQELCIEMGEYDEAEARGIDVDEYKQLEQAVVTLHKNKRYKESIEKAQELINMSPLNMRVRAIVTDCLKNSKLDFPQKVQLLADQYGVLVNNDRSLENYVDLFDLQFFGKAIDIGSCSKVLKTCLKYDNDYKECRERTKLTVKMSKLLDLYEQVSIYYSYLYLDEGDVVRVEELEPSDDVWRQLHNLLFGKTKVRGQESLLGVDLTKYRTNLEVLVELTVKALERFGFSRREILDHSPFLHELARMAKESCIRTGNPYKNKLDYKDEILPEQFEEVDKLLRKKKYGEAKQKLDAMRGGFKKSSLWKQRNEQLSKFREHEQRQRARQQQQQQQQQQYQHYQQYRQYRQNQQPPPQGAPDGMDPYKVLGVSKTADDAEIRKAYREKMKQNHPDKMKNSNLSQEEIEQKVAEINNAYEILSDAESKQRYDQQSSGNHGPGFAGQHFRPPNAGGGAFFQGEPFGFNFHFDSFDQNGVKRGYKVKRKSSRG</sequence>
<feature type="region of interest" description="Disordered" evidence="5">
    <location>
        <begin position="519"/>
        <end position="553"/>
    </location>
</feature>
<dbReference type="SUPFAM" id="SSF46565">
    <property type="entry name" value="Chaperone J-domain"/>
    <property type="match status" value="1"/>
</dbReference>
<evidence type="ECO:0000259" key="7">
    <source>
        <dbReference type="PROSITE" id="PS50076"/>
    </source>
</evidence>
<dbReference type="SMART" id="SM00271">
    <property type="entry name" value="DnaJ"/>
    <property type="match status" value="1"/>
</dbReference>
<feature type="compositionally biased region" description="Low complexity" evidence="5">
    <location>
        <begin position="423"/>
        <end position="447"/>
    </location>
</feature>
<dbReference type="GO" id="GO:0051787">
    <property type="term" value="F:misfolded protein binding"/>
    <property type="evidence" value="ECO:0007669"/>
    <property type="project" value="TreeGrafter"/>
</dbReference>
<dbReference type="Pfam" id="PF00226">
    <property type="entry name" value="DnaJ"/>
    <property type="match status" value="1"/>
</dbReference>
<protein>
    <recommendedName>
        <fullName evidence="7">J domain-containing protein</fullName>
    </recommendedName>
</protein>
<organism evidence="8 9">
    <name type="scientific">Ogataea haglerorum</name>
    <dbReference type="NCBI Taxonomy" id="1937702"/>
    <lineage>
        <taxon>Eukaryota</taxon>
        <taxon>Fungi</taxon>
        <taxon>Dikarya</taxon>
        <taxon>Ascomycota</taxon>
        <taxon>Saccharomycotina</taxon>
        <taxon>Pichiomycetes</taxon>
        <taxon>Pichiales</taxon>
        <taxon>Pichiaceae</taxon>
        <taxon>Ogataea</taxon>
    </lineage>
</organism>
<dbReference type="InterPro" id="IPR036869">
    <property type="entry name" value="J_dom_sf"/>
</dbReference>
<dbReference type="CDD" id="cd06257">
    <property type="entry name" value="DnaJ"/>
    <property type="match status" value="1"/>
</dbReference>
<dbReference type="PANTHER" id="PTHR44140:SF2">
    <property type="entry name" value="LD25575P"/>
    <property type="match status" value="1"/>
</dbReference>
<evidence type="ECO:0000256" key="5">
    <source>
        <dbReference type="SAM" id="MobiDB-lite"/>
    </source>
</evidence>
<dbReference type="PROSITE" id="PS50005">
    <property type="entry name" value="TPR"/>
    <property type="match status" value="1"/>
</dbReference>
<dbReference type="AlphaFoldDB" id="A0AAN6I132"/>
<reference evidence="8" key="1">
    <citation type="journal article" date="2021" name="G3 (Bethesda)">
        <title>Genomic diversity, chromosomal rearrangements, and interspecies hybridization in the ogataea polymorpha species complex.</title>
        <authorList>
            <person name="Hanson S.J."/>
            <person name="Cinneide E.O."/>
            <person name="Salzberg L.I."/>
            <person name="Wolfe K.H."/>
            <person name="McGowan J."/>
            <person name="Fitzpatrick D.A."/>
            <person name="Matlin K."/>
        </authorList>
    </citation>
    <scope>NUCLEOTIDE SEQUENCE</scope>
    <source>
        <strain evidence="8">83-405-1</strain>
    </source>
</reference>
<dbReference type="GO" id="GO:0034975">
    <property type="term" value="P:protein folding in endoplasmic reticulum"/>
    <property type="evidence" value="ECO:0007669"/>
    <property type="project" value="TreeGrafter"/>
</dbReference>
<evidence type="ECO:0000256" key="3">
    <source>
        <dbReference type="ARBA" id="ARBA00022824"/>
    </source>
</evidence>
<feature type="repeat" description="TPR" evidence="4">
    <location>
        <begin position="59"/>
        <end position="92"/>
    </location>
</feature>
<evidence type="ECO:0000256" key="2">
    <source>
        <dbReference type="ARBA" id="ARBA00022729"/>
    </source>
</evidence>
<feature type="region of interest" description="Disordered" evidence="5">
    <location>
        <begin position="411"/>
        <end position="463"/>
    </location>
</feature>
<evidence type="ECO:0000256" key="1">
    <source>
        <dbReference type="ARBA" id="ARBA00004240"/>
    </source>
</evidence>
<feature type="compositionally biased region" description="Basic and acidic residues" evidence="5">
    <location>
        <begin position="411"/>
        <end position="420"/>
    </location>
</feature>